<reference evidence="1" key="1">
    <citation type="submission" date="2022-09" db="EMBL/GenBank/DDBJ databases">
        <title>Fusarium specimens isolated from Avocado Roots.</title>
        <authorList>
            <person name="Stajich J."/>
            <person name="Roper C."/>
            <person name="Heimlech-Rivalta G."/>
        </authorList>
    </citation>
    <scope>NUCLEOTIDE SEQUENCE</scope>
    <source>
        <strain evidence="1">CF00095</strain>
    </source>
</reference>
<dbReference type="InterPro" id="IPR007174">
    <property type="entry name" value="Las1"/>
</dbReference>
<gene>
    <name evidence="1" type="ORF">NW768_000503</name>
</gene>
<organism evidence="1 2">
    <name type="scientific">Fusarium equiseti</name>
    <name type="common">Fusarium scirpi</name>
    <dbReference type="NCBI Taxonomy" id="61235"/>
    <lineage>
        <taxon>Eukaryota</taxon>
        <taxon>Fungi</taxon>
        <taxon>Dikarya</taxon>
        <taxon>Ascomycota</taxon>
        <taxon>Pezizomycotina</taxon>
        <taxon>Sordariomycetes</taxon>
        <taxon>Hypocreomycetidae</taxon>
        <taxon>Hypocreales</taxon>
        <taxon>Nectriaceae</taxon>
        <taxon>Fusarium</taxon>
        <taxon>Fusarium incarnatum-equiseti species complex</taxon>
    </lineage>
</organism>
<protein>
    <recommendedName>
        <fullName evidence="3">Hydroxyacylglutathione hydrolase</fullName>
    </recommendedName>
</protein>
<comment type="caution">
    <text evidence="1">The sequence shown here is derived from an EMBL/GenBank/DDBJ whole genome shotgun (WGS) entry which is preliminary data.</text>
</comment>
<dbReference type="Pfam" id="PF04031">
    <property type="entry name" value="Las1"/>
    <property type="match status" value="1"/>
</dbReference>
<evidence type="ECO:0000313" key="2">
    <source>
        <dbReference type="Proteomes" id="UP001152024"/>
    </source>
</evidence>
<dbReference type="Proteomes" id="UP001152024">
    <property type="component" value="Unassembled WGS sequence"/>
</dbReference>
<dbReference type="EMBL" id="JAOQBH010000001">
    <property type="protein sequence ID" value="KAJ4141292.1"/>
    <property type="molecule type" value="Genomic_DNA"/>
</dbReference>
<dbReference type="PANTHER" id="PTHR15002:SF0">
    <property type="entry name" value="RIBOSOMAL BIOGENESIS PROTEIN LAS1L"/>
    <property type="match status" value="1"/>
</dbReference>
<dbReference type="PANTHER" id="PTHR15002">
    <property type="entry name" value="RIBOSOMAL BIOGENESIS PROTEIN LAS1L"/>
    <property type="match status" value="1"/>
</dbReference>
<proteinExistence type="predicted"/>
<accession>A0ABQ8RTB5</accession>
<keyword evidence="2" id="KW-1185">Reference proteome</keyword>
<name>A0ABQ8RTB5_FUSEQ</name>
<evidence type="ECO:0008006" key="3">
    <source>
        <dbReference type="Google" id="ProtNLM"/>
    </source>
</evidence>
<evidence type="ECO:0000313" key="1">
    <source>
        <dbReference type="EMBL" id="KAJ4141292.1"/>
    </source>
</evidence>
<sequence>MVQYVFTPWRDRYELLLVREQMYAGIVATDAQDLKRKLGQDANQTSDGGDLQMCQAIDDKQTRVRQHQAVARVSMWMQRGNCPHMVESTAILMAALLSDREASSDGNAASSAYAIRAAYSAAFSRFVTGLVDGHQEKQRKQSMYTIAKTIGLPATFVELRHQSTHEQLPSLAKLRTAARKALLWIWDYYWKQLDKDSSDPCRMAVIRYLREGDNAKLRAIADEFERWPKERVLKTLQEVKDSLPGNQVFLKCAELTQRLQSAQEERNLAEPDVMDTMMRDHKLDASSEEDDFGWTQFQGTWKPKPIGMV</sequence>